<dbReference type="Proteomes" id="UP001229421">
    <property type="component" value="Unassembled WGS sequence"/>
</dbReference>
<dbReference type="EMBL" id="JAUHHV010000001">
    <property type="protein sequence ID" value="KAK1436521.1"/>
    <property type="molecule type" value="Genomic_DNA"/>
</dbReference>
<evidence type="ECO:0000313" key="2">
    <source>
        <dbReference type="EMBL" id="KAK1436521.1"/>
    </source>
</evidence>
<feature type="transmembrane region" description="Helical" evidence="1">
    <location>
        <begin position="6"/>
        <end position="26"/>
    </location>
</feature>
<sequence>MMWHDIHKAVAVCEWWLYVVVFPIIFKDYVFLYHSRTLLGLSLSNTVFNTHTLDPSPFSYSQIYCLIDPPNQSVLEFRSFHIRSKVGNGKR</sequence>
<keyword evidence="1" id="KW-0812">Transmembrane</keyword>
<evidence type="ECO:0000313" key="3">
    <source>
        <dbReference type="Proteomes" id="UP001229421"/>
    </source>
</evidence>
<reference evidence="2" key="1">
    <citation type="journal article" date="2023" name="bioRxiv">
        <title>Improved chromosome-level genome assembly for marigold (Tagetes erecta).</title>
        <authorList>
            <person name="Jiang F."/>
            <person name="Yuan L."/>
            <person name="Wang S."/>
            <person name="Wang H."/>
            <person name="Xu D."/>
            <person name="Wang A."/>
            <person name="Fan W."/>
        </authorList>
    </citation>
    <scope>NUCLEOTIDE SEQUENCE</scope>
    <source>
        <strain evidence="2">WSJ</strain>
        <tissue evidence="2">Leaf</tissue>
    </source>
</reference>
<evidence type="ECO:0000256" key="1">
    <source>
        <dbReference type="SAM" id="Phobius"/>
    </source>
</evidence>
<keyword evidence="3" id="KW-1185">Reference proteome</keyword>
<proteinExistence type="predicted"/>
<dbReference type="AlphaFoldDB" id="A0AAD8LC64"/>
<keyword evidence="1" id="KW-1133">Transmembrane helix</keyword>
<comment type="caution">
    <text evidence="2">The sequence shown here is derived from an EMBL/GenBank/DDBJ whole genome shotgun (WGS) entry which is preliminary data.</text>
</comment>
<name>A0AAD8LC64_TARER</name>
<keyword evidence="1" id="KW-0472">Membrane</keyword>
<protein>
    <submittedName>
        <fullName evidence="2">Uncharacterized protein</fullName>
    </submittedName>
</protein>
<organism evidence="2 3">
    <name type="scientific">Tagetes erecta</name>
    <name type="common">African marigold</name>
    <dbReference type="NCBI Taxonomy" id="13708"/>
    <lineage>
        <taxon>Eukaryota</taxon>
        <taxon>Viridiplantae</taxon>
        <taxon>Streptophyta</taxon>
        <taxon>Embryophyta</taxon>
        <taxon>Tracheophyta</taxon>
        <taxon>Spermatophyta</taxon>
        <taxon>Magnoliopsida</taxon>
        <taxon>eudicotyledons</taxon>
        <taxon>Gunneridae</taxon>
        <taxon>Pentapetalae</taxon>
        <taxon>asterids</taxon>
        <taxon>campanulids</taxon>
        <taxon>Asterales</taxon>
        <taxon>Asteraceae</taxon>
        <taxon>Asteroideae</taxon>
        <taxon>Heliantheae alliance</taxon>
        <taxon>Tageteae</taxon>
        <taxon>Tagetes</taxon>
    </lineage>
</organism>
<accession>A0AAD8LC64</accession>
<gene>
    <name evidence="2" type="ORF">QVD17_02302</name>
</gene>